<gene>
    <name evidence="2" type="ORF">RFI_22760</name>
</gene>
<organism evidence="2 3">
    <name type="scientific">Reticulomyxa filosa</name>
    <dbReference type="NCBI Taxonomy" id="46433"/>
    <lineage>
        <taxon>Eukaryota</taxon>
        <taxon>Sar</taxon>
        <taxon>Rhizaria</taxon>
        <taxon>Retaria</taxon>
        <taxon>Foraminifera</taxon>
        <taxon>Monothalamids</taxon>
        <taxon>Reticulomyxidae</taxon>
        <taxon>Reticulomyxa</taxon>
    </lineage>
</organism>
<feature type="compositionally biased region" description="Polar residues" evidence="1">
    <location>
        <begin position="74"/>
        <end position="86"/>
    </location>
</feature>
<feature type="region of interest" description="Disordered" evidence="1">
    <location>
        <begin position="339"/>
        <end position="395"/>
    </location>
</feature>
<feature type="compositionally biased region" description="Acidic residues" evidence="1">
    <location>
        <begin position="166"/>
        <end position="177"/>
    </location>
</feature>
<feature type="compositionally biased region" description="Polar residues" evidence="1">
    <location>
        <begin position="52"/>
        <end position="67"/>
    </location>
</feature>
<evidence type="ECO:0000313" key="2">
    <source>
        <dbReference type="EMBL" id="ETO14606.1"/>
    </source>
</evidence>
<feature type="region of interest" description="Disordered" evidence="1">
    <location>
        <begin position="1"/>
        <end position="190"/>
    </location>
</feature>
<reference evidence="2 3" key="1">
    <citation type="journal article" date="2013" name="Curr. Biol.">
        <title>The Genome of the Foraminiferan Reticulomyxa filosa.</title>
        <authorList>
            <person name="Glockner G."/>
            <person name="Hulsmann N."/>
            <person name="Schleicher M."/>
            <person name="Noegel A.A."/>
            <person name="Eichinger L."/>
            <person name="Gallinger C."/>
            <person name="Pawlowski J."/>
            <person name="Sierra R."/>
            <person name="Euteneuer U."/>
            <person name="Pillet L."/>
            <person name="Moustafa A."/>
            <person name="Platzer M."/>
            <person name="Groth M."/>
            <person name="Szafranski K."/>
            <person name="Schliwa M."/>
        </authorList>
    </citation>
    <scope>NUCLEOTIDE SEQUENCE [LARGE SCALE GENOMIC DNA]</scope>
</reference>
<feature type="compositionally biased region" description="Basic and acidic residues" evidence="1">
    <location>
        <begin position="26"/>
        <end position="37"/>
    </location>
</feature>
<protein>
    <submittedName>
        <fullName evidence="2">Uncharacterized protein</fullName>
    </submittedName>
</protein>
<proteinExistence type="predicted"/>
<evidence type="ECO:0000256" key="1">
    <source>
        <dbReference type="SAM" id="MobiDB-lite"/>
    </source>
</evidence>
<name>X6MLR9_RETFI</name>
<accession>X6MLR9</accession>
<dbReference type="AlphaFoldDB" id="X6MLR9"/>
<dbReference type="EMBL" id="ASPP01019918">
    <property type="protein sequence ID" value="ETO14606.1"/>
    <property type="molecule type" value="Genomic_DNA"/>
</dbReference>
<evidence type="ECO:0000313" key="3">
    <source>
        <dbReference type="Proteomes" id="UP000023152"/>
    </source>
</evidence>
<feature type="compositionally biased region" description="Basic and acidic residues" evidence="1">
    <location>
        <begin position="1"/>
        <end position="18"/>
    </location>
</feature>
<comment type="caution">
    <text evidence="2">The sequence shown here is derived from an EMBL/GenBank/DDBJ whole genome shotgun (WGS) entry which is preliminary data.</text>
</comment>
<keyword evidence="3" id="KW-1185">Reference proteome</keyword>
<dbReference type="Proteomes" id="UP000023152">
    <property type="component" value="Unassembled WGS sequence"/>
</dbReference>
<sequence>MEVEMAERHLPDTRGEGEHNDEDEEANRLQDRNKNREEMEDEQKAVILPAKDNSTPITDALTPANSTNEKDNSPVESGSSDTTKVASANDHYVYSNPSSSKRVEHAHAANKGYNSAVHATPYRNDKDVVNRYHIAPPRKASSPPSPFLNDEKDEPDEHANGNGGDKDDDDDDDDNDDNNERKEMKGQMYQHHFGGNLDAKLKQETAMKSTASGQSLGIASPFGLKQRPVNQLELPATIHFGHVRTDSNGSNLSEKIWGDKDAKHDENVYVPNKESDNMFLEVILSFPFSFLLWFEKKQHFGDDKTKTNLGQTPSRPQKKAYNVMIADRMMNSIDVENPFEKDEPLDANDDNETVMSQESASTETKATQSIEKKQPRHPWLSPSNVDASKTHEKST</sequence>
<feature type="compositionally biased region" description="Polar residues" evidence="1">
    <location>
        <begin position="353"/>
        <end position="369"/>
    </location>
</feature>